<dbReference type="GO" id="GO:0006334">
    <property type="term" value="P:nucleosome assembly"/>
    <property type="evidence" value="ECO:0007669"/>
    <property type="project" value="InterPro"/>
</dbReference>
<dbReference type="GO" id="GO:0030527">
    <property type="term" value="F:structural constituent of chromatin"/>
    <property type="evidence" value="ECO:0007669"/>
    <property type="project" value="InterPro"/>
</dbReference>
<feature type="compositionally biased region" description="Low complexity" evidence="1">
    <location>
        <begin position="113"/>
        <end position="122"/>
    </location>
</feature>
<gene>
    <name evidence="2" type="ORF">EVOR1521_LOCUS19550</name>
</gene>
<proteinExistence type="predicted"/>
<comment type="caution">
    <text evidence="2">The sequence shown here is derived from an EMBL/GenBank/DDBJ whole genome shotgun (WGS) entry which is preliminary data.</text>
</comment>
<dbReference type="AlphaFoldDB" id="A0AA36IY57"/>
<evidence type="ECO:0000313" key="2">
    <source>
        <dbReference type="EMBL" id="CAJ1395023.1"/>
    </source>
</evidence>
<name>A0AA36IY57_9DINO</name>
<reference evidence="2" key="1">
    <citation type="submission" date="2023-08" db="EMBL/GenBank/DDBJ databases">
        <authorList>
            <person name="Chen Y."/>
            <person name="Shah S."/>
            <person name="Dougan E. K."/>
            <person name="Thang M."/>
            <person name="Chan C."/>
        </authorList>
    </citation>
    <scope>NUCLEOTIDE SEQUENCE</scope>
</reference>
<dbReference type="GO" id="GO:0000786">
    <property type="term" value="C:nucleosome"/>
    <property type="evidence" value="ECO:0007669"/>
    <property type="project" value="InterPro"/>
</dbReference>
<sequence>MAELPSWITPNAKLVYVSRSSGKEMDVVVKRISNSQKAVCLLFGKNEMLVPFSQILEKNPLKLRDLEEVEDEMEKFFEATEGKWFDKAENLDPKVRLGNDKGKFAFQGPTAPPMMEIQSSPESEPEERRPKKAKLAEDGIPPLQDLRDKGSKKKGRKEAKEKETQAKEPKTSKEKEKSKPKEKDAKREKEKVKKSKKGE</sequence>
<dbReference type="PRINTS" id="PR00624">
    <property type="entry name" value="HISTONEH5"/>
</dbReference>
<feature type="compositionally biased region" description="Basic and acidic residues" evidence="1">
    <location>
        <begin position="158"/>
        <end position="199"/>
    </location>
</feature>
<dbReference type="Proteomes" id="UP001178507">
    <property type="component" value="Unassembled WGS sequence"/>
</dbReference>
<evidence type="ECO:0000313" key="3">
    <source>
        <dbReference type="Proteomes" id="UP001178507"/>
    </source>
</evidence>
<dbReference type="GO" id="GO:0003677">
    <property type="term" value="F:DNA binding"/>
    <property type="evidence" value="ECO:0007669"/>
    <property type="project" value="InterPro"/>
</dbReference>
<evidence type="ECO:0000256" key="1">
    <source>
        <dbReference type="SAM" id="MobiDB-lite"/>
    </source>
</evidence>
<organism evidence="2 3">
    <name type="scientific">Effrenium voratum</name>
    <dbReference type="NCBI Taxonomy" id="2562239"/>
    <lineage>
        <taxon>Eukaryota</taxon>
        <taxon>Sar</taxon>
        <taxon>Alveolata</taxon>
        <taxon>Dinophyceae</taxon>
        <taxon>Suessiales</taxon>
        <taxon>Symbiodiniaceae</taxon>
        <taxon>Effrenium</taxon>
    </lineage>
</organism>
<feature type="region of interest" description="Disordered" evidence="1">
    <location>
        <begin position="96"/>
        <end position="199"/>
    </location>
</feature>
<feature type="compositionally biased region" description="Basic and acidic residues" evidence="1">
    <location>
        <begin position="126"/>
        <end position="137"/>
    </location>
</feature>
<accession>A0AA36IY57</accession>
<keyword evidence="3" id="KW-1185">Reference proteome</keyword>
<dbReference type="EMBL" id="CAUJNA010003024">
    <property type="protein sequence ID" value="CAJ1395023.1"/>
    <property type="molecule type" value="Genomic_DNA"/>
</dbReference>
<dbReference type="InterPro" id="IPR005819">
    <property type="entry name" value="H1/H5"/>
</dbReference>
<protein>
    <submittedName>
        <fullName evidence="2">Uncharacterized protein</fullName>
    </submittedName>
</protein>